<dbReference type="GO" id="GO:0010333">
    <property type="term" value="F:terpene synthase activity"/>
    <property type="evidence" value="ECO:0007669"/>
    <property type="project" value="InterPro"/>
</dbReference>
<dbReference type="EMBL" id="OQ354714">
    <property type="protein sequence ID" value="XBP65109.1"/>
    <property type="molecule type" value="mRNA"/>
</dbReference>
<name>A0AAU7LL48_9ROSI</name>
<dbReference type="GO" id="GO:0016102">
    <property type="term" value="P:diterpenoid biosynthetic process"/>
    <property type="evidence" value="ECO:0007669"/>
    <property type="project" value="InterPro"/>
</dbReference>
<dbReference type="CDD" id="cd00684">
    <property type="entry name" value="Terpene_cyclase_plant_C1"/>
    <property type="match status" value="1"/>
</dbReference>
<dbReference type="Pfam" id="PF03936">
    <property type="entry name" value="Terpene_synth_C"/>
    <property type="match status" value="1"/>
</dbReference>
<dbReference type="SUPFAM" id="SSF48576">
    <property type="entry name" value="Terpenoid synthases"/>
    <property type="match status" value="1"/>
</dbReference>
<dbReference type="InterPro" id="IPR008930">
    <property type="entry name" value="Terpenoid_cyclase/PrenylTrfase"/>
</dbReference>
<evidence type="ECO:0000313" key="5">
    <source>
        <dbReference type="EMBL" id="XBP65109.1"/>
    </source>
</evidence>
<dbReference type="AlphaFoldDB" id="A0AAU7LL48"/>
<proteinExistence type="evidence at transcript level"/>
<feature type="domain" description="Terpene synthase N-terminal" evidence="3">
    <location>
        <begin position="64"/>
        <end position="222"/>
    </location>
</feature>
<accession>A0AAU7LL48</accession>
<dbReference type="Gene3D" id="1.50.10.130">
    <property type="entry name" value="Terpene synthase, N-terminal domain"/>
    <property type="match status" value="1"/>
</dbReference>
<reference evidence="5" key="2">
    <citation type="submission" date="2023-01" db="EMBL/GenBank/DDBJ databases">
        <authorList>
            <person name="Fan W.-L."/>
            <person name="Chu F.-H."/>
        </authorList>
    </citation>
    <scope>NUCLEOTIDE SEQUENCE</scope>
</reference>
<organism evidence="5">
    <name type="scientific">Zanthoxylum ailanthoides</name>
    <dbReference type="NCBI Taxonomy" id="159071"/>
    <lineage>
        <taxon>Eukaryota</taxon>
        <taxon>Viridiplantae</taxon>
        <taxon>Streptophyta</taxon>
        <taxon>Embryophyta</taxon>
        <taxon>Tracheophyta</taxon>
        <taxon>Spermatophyta</taxon>
        <taxon>Magnoliopsida</taxon>
        <taxon>eudicotyledons</taxon>
        <taxon>Gunneridae</taxon>
        <taxon>Pentapetalae</taxon>
        <taxon>rosids</taxon>
        <taxon>malvids</taxon>
        <taxon>Sapindales</taxon>
        <taxon>Rutaceae</taxon>
        <taxon>Zanthoxyloideae</taxon>
        <taxon>Zanthoxylum</taxon>
    </lineage>
</organism>
<evidence type="ECO:0000256" key="2">
    <source>
        <dbReference type="ARBA" id="ARBA00022842"/>
    </source>
</evidence>
<dbReference type="InterPro" id="IPR008949">
    <property type="entry name" value="Isoprenoid_synthase_dom_sf"/>
</dbReference>
<dbReference type="InterPro" id="IPR001906">
    <property type="entry name" value="Terpene_synth_N"/>
</dbReference>
<dbReference type="SFLD" id="SFLDS00005">
    <property type="entry name" value="Isoprenoid_Synthase_Type_I"/>
    <property type="match status" value="1"/>
</dbReference>
<dbReference type="InterPro" id="IPR050148">
    <property type="entry name" value="Terpene_synthase-like"/>
</dbReference>
<feature type="domain" description="Terpene synthase metal-binding" evidence="4">
    <location>
        <begin position="279"/>
        <end position="518"/>
    </location>
</feature>
<dbReference type="InterPro" id="IPR036965">
    <property type="entry name" value="Terpene_synth_N_sf"/>
</dbReference>
<dbReference type="PANTHER" id="PTHR31225:SF137">
    <property type="entry name" value="TERPENE SYNTHASE 11-RELATED"/>
    <property type="match status" value="1"/>
</dbReference>
<dbReference type="Pfam" id="PF01397">
    <property type="entry name" value="Terpene_synth"/>
    <property type="match status" value="1"/>
</dbReference>
<dbReference type="GO" id="GO:0000287">
    <property type="term" value="F:magnesium ion binding"/>
    <property type="evidence" value="ECO:0007669"/>
    <property type="project" value="InterPro"/>
</dbReference>
<dbReference type="InterPro" id="IPR044814">
    <property type="entry name" value="Terpene_cyclase_plant_C1"/>
</dbReference>
<dbReference type="InterPro" id="IPR005630">
    <property type="entry name" value="Terpene_synthase_metal-bd"/>
</dbReference>
<dbReference type="SFLD" id="SFLDG01019">
    <property type="entry name" value="Terpene_Cyclase_Like_1_C_Termi"/>
    <property type="match status" value="1"/>
</dbReference>
<evidence type="ECO:0000256" key="1">
    <source>
        <dbReference type="ARBA" id="ARBA00022723"/>
    </source>
</evidence>
<gene>
    <name evidence="5" type="primary">mTPS2</name>
</gene>
<dbReference type="InterPro" id="IPR034741">
    <property type="entry name" value="Terpene_cyclase-like_1_C"/>
</dbReference>
<dbReference type="PANTHER" id="PTHR31225">
    <property type="entry name" value="OS04G0344100 PROTEIN-RELATED"/>
    <property type="match status" value="1"/>
</dbReference>
<evidence type="ECO:0000259" key="4">
    <source>
        <dbReference type="Pfam" id="PF03936"/>
    </source>
</evidence>
<dbReference type="Gene3D" id="1.10.600.10">
    <property type="entry name" value="Farnesyl Diphosphate Synthase"/>
    <property type="match status" value="1"/>
</dbReference>
<reference evidence="5" key="1">
    <citation type="journal article" date="2023" name="Plant Physiol. Biochem.">
        <title>Monoterpene synthases contribute to the volatile production in tana (Zanthoxylum ailanthoides) through indigenous cultivation practices.</title>
        <authorList>
            <person name="Fan W.-L."/>
            <person name="Wen C.-H."/>
            <person name="Ma L.-T."/>
            <person name="Ho C.-L."/>
            <person name="Tung G.-S."/>
            <person name="Tien C.-C."/>
            <person name="Chu F.-H."/>
        </authorList>
    </citation>
    <scope>NUCLEOTIDE SEQUENCE</scope>
</reference>
<evidence type="ECO:0000259" key="3">
    <source>
        <dbReference type="Pfam" id="PF01397"/>
    </source>
</evidence>
<keyword evidence="2" id="KW-0460">Magnesium</keyword>
<keyword evidence="1" id="KW-0479">Metal-binding</keyword>
<sequence>MAAKICVTLRSGPLVSLTTRSWQPSMSLQANSLPCICQLSSKPKPLVTDFKTSPHQKVLTVEGEYGTKSFEELQEKTREALRKSSNYDPTATMKLIDTIQRLGIGYHFEEEITQQLERFSDWDDAAGEGDLFVKALRFRLLRHNGLPASTDVFRKFINKEGKLKESVTKDTWGMLSLYEASYLATGDEYILLQAMELTRTQLIHQSMSFAYPKYRRRIAQALALPRHLRMQRTEAGNYINEYSREWNQKKSLVQLAKLDFNMVQSLHQIELTEIKRWSKHLGLVEKLGFGRDRPLECFLWTVGIFPEPYYSNYRIELAKSIALLYIIDDIFDTYGSLNDLVLFTNAIRRWDLGAMEQIPEYMKICYMALYNTTNEISYRILKEQGWYAVPQLKRTWIDIFETQLAEAKWFSEGYVPTQEQYLTNGVTTVGAYMALVHAFCLMGQGITKETLAMMDPYPNLFSCSGKIFRLWDDLGTAKEEQERGDVASSLECYMREETISCEEEARKHIRQRIRSLWVELNGMLAAPAALPASIVNASLNLARTAQVVYQHGDDCNVASVNDHVKTLFYNPIN</sequence>
<dbReference type="FunFam" id="1.10.600.10:FF:000007">
    <property type="entry name" value="Isoprene synthase, chloroplastic"/>
    <property type="match status" value="1"/>
</dbReference>
<protein>
    <submittedName>
        <fullName evidence="5">Geraniol synthase</fullName>
    </submittedName>
</protein>
<dbReference type="SUPFAM" id="SSF48239">
    <property type="entry name" value="Terpenoid cyclases/Protein prenyltransferases"/>
    <property type="match status" value="1"/>
</dbReference>